<proteinExistence type="predicted"/>
<dbReference type="InterPro" id="IPR010730">
    <property type="entry name" value="HET"/>
</dbReference>
<dbReference type="EMBL" id="JAGMVJ010000024">
    <property type="protein sequence ID" value="KAH7071697.1"/>
    <property type="molecule type" value="Genomic_DNA"/>
</dbReference>
<sequence>MELKQQIVPAVRFSNPPNDSLCSTCLDINEENTRHVFGTGKLSDMMAYPHYSCLFDLRASAQSGCVLCKLFLDGFPWSDLDLSPREIDDLIDKSGNIPEPLADGTKQESNKIDIMNPENLVEDIVVENHDGAFQNRVPARFRIVTRDEDIPGFPETAKVQIGVMRLRPKEKIDHGMLFVSRYASQPFTELNMVMSGRSIPEIWPEEMVSTLSVCVETENSLALTVPTRCISIDRSSSHVVSKIQDWLRNCSQMHKSCRPFFEKQKLPTRVIDIRPSYNQLRIVETHGTDGLYIALSYCWGALAGAFRTMKGNYSSMLEGFDEKLLPAVILDSIIFCRAIGIRYLWVDSLCIVQDDSGDWEREAGNMASVYSGAMIVISATLSSDSSEGFITNQDETAAVPLQWLDSATMQSGKVCLKKHRRPFSEMLRDSPLMARGWTLQERFLATRVLHFGDQIFWECWDAHFSEDSRFDKRLVGLPPKAVLKSKGGENVPWVRPRYQDVKDKWTKFEYWSKVVQEFCSRKLSFPMDKLAALEGVANTLKASYSDEYLCGIWKSTLDLDLLWHRRRKGHMTTPPKPRAPSWSWASLDGEIEPWYRSTYVSFDEVVGHEVLPEIRLSRDTLLGPVNAKSLEEFYIEIFGPVAESYFPAPDETFDIEDPVGAGMVEDGLNCDFLVTDGSNPNFWTAIFDQQPNYDTGIYYLLRLNVDIAFEEDGDKLTRAVMGLKYWALIMQPVGHHSITGLPVFKRVGVAWLCVPSNAISWREDDHSFEVSWTDHNTTDWTSMKVVLS</sequence>
<keyword evidence="3" id="KW-1185">Reference proteome</keyword>
<dbReference type="Proteomes" id="UP000813461">
    <property type="component" value="Unassembled WGS sequence"/>
</dbReference>
<dbReference type="OrthoDB" id="47007at2759"/>
<feature type="domain" description="Heterokaryon incompatibility" evidence="1">
    <location>
        <begin position="292"/>
        <end position="441"/>
    </location>
</feature>
<reference evidence="2" key="1">
    <citation type="journal article" date="2021" name="Nat. Commun.">
        <title>Genetic determinants of endophytism in the Arabidopsis root mycobiome.</title>
        <authorList>
            <person name="Mesny F."/>
            <person name="Miyauchi S."/>
            <person name="Thiergart T."/>
            <person name="Pickel B."/>
            <person name="Atanasova L."/>
            <person name="Karlsson M."/>
            <person name="Huettel B."/>
            <person name="Barry K.W."/>
            <person name="Haridas S."/>
            <person name="Chen C."/>
            <person name="Bauer D."/>
            <person name="Andreopoulos W."/>
            <person name="Pangilinan J."/>
            <person name="LaButti K."/>
            <person name="Riley R."/>
            <person name="Lipzen A."/>
            <person name="Clum A."/>
            <person name="Drula E."/>
            <person name="Henrissat B."/>
            <person name="Kohler A."/>
            <person name="Grigoriev I.V."/>
            <person name="Martin F.M."/>
            <person name="Hacquard S."/>
        </authorList>
    </citation>
    <scope>NUCLEOTIDE SEQUENCE</scope>
    <source>
        <strain evidence="2">MPI-SDFR-AT-0120</strain>
    </source>
</reference>
<dbReference type="Pfam" id="PF06985">
    <property type="entry name" value="HET"/>
    <property type="match status" value="1"/>
</dbReference>
<evidence type="ECO:0000313" key="3">
    <source>
        <dbReference type="Proteomes" id="UP000813461"/>
    </source>
</evidence>
<dbReference type="PANTHER" id="PTHR33112:SF16">
    <property type="entry name" value="HETEROKARYON INCOMPATIBILITY DOMAIN-CONTAINING PROTEIN"/>
    <property type="match status" value="1"/>
</dbReference>
<name>A0A8K0VSF5_9PLEO</name>
<evidence type="ECO:0000259" key="1">
    <source>
        <dbReference type="Pfam" id="PF06985"/>
    </source>
</evidence>
<comment type="caution">
    <text evidence="2">The sequence shown here is derived from an EMBL/GenBank/DDBJ whole genome shotgun (WGS) entry which is preliminary data.</text>
</comment>
<protein>
    <submittedName>
        <fullName evidence="2">Heterokaryon incompatibility protein-domain-containing protein</fullName>
    </submittedName>
</protein>
<gene>
    <name evidence="2" type="ORF">FB567DRAFT_209177</name>
</gene>
<organism evidence="2 3">
    <name type="scientific">Paraphoma chrysanthemicola</name>
    <dbReference type="NCBI Taxonomy" id="798071"/>
    <lineage>
        <taxon>Eukaryota</taxon>
        <taxon>Fungi</taxon>
        <taxon>Dikarya</taxon>
        <taxon>Ascomycota</taxon>
        <taxon>Pezizomycotina</taxon>
        <taxon>Dothideomycetes</taxon>
        <taxon>Pleosporomycetidae</taxon>
        <taxon>Pleosporales</taxon>
        <taxon>Pleosporineae</taxon>
        <taxon>Phaeosphaeriaceae</taxon>
        <taxon>Paraphoma</taxon>
    </lineage>
</organism>
<accession>A0A8K0VSF5</accession>
<dbReference type="PANTHER" id="PTHR33112">
    <property type="entry name" value="DOMAIN PROTEIN, PUTATIVE-RELATED"/>
    <property type="match status" value="1"/>
</dbReference>
<evidence type="ECO:0000313" key="2">
    <source>
        <dbReference type="EMBL" id="KAH7071697.1"/>
    </source>
</evidence>
<dbReference type="AlphaFoldDB" id="A0A8K0VSF5"/>